<dbReference type="EMBL" id="JAEKJA010000020">
    <property type="protein sequence ID" value="MBJ3777777.1"/>
    <property type="molecule type" value="Genomic_DNA"/>
</dbReference>
<organism evidence="3 4">
    <name type="scientific">Acuticoccus mangrovi</name>
    <dbReference type="NCBI Taxonomy" id="2796142"/>
    <lineage>
        <taxon>Bacteria</taxon>
        <taxon>Pseudomonadati</taxon>
        <taxon>Pseudomonadota</taxon>
        <taxon>Alphaproteobacteria</taxon>
        <taxon>Hyphomicrobiales</taxon>
        <taxon>Amorphaceae</taxon>
        <taxon>Acuticoccus</taxon>
    </lineage>
</organism>
<keyword evidence="4" id="KW-1185">Reference proteome</keyword>
<dbReference type="RefSeq" id="WP_198883677.1">
    <property type="nucleotide sequence ID" value="NZ_JAEKJA010000020.1"/>
</dbReference>
<evidence type="ECO:0000313" key="4">
    <source>
        <dbReference type="Proteomes" id="UP000609531"/>
    </source>
</evidence>
<keyword evidence="3" id="KW-0407">Ion channel</keyword>
<dbReference type="AlphaFoldDB" id="A0A934MEP9"/>
<dbReference type="SUPFAM" id="SSF81324">
    <property type="entry name" value="Voltage-gated potassium channels"/>
    <property type="match status" value="1"/>
</dbReference>
<name>A0A934MEP9_9HYPH</name>
<dbReference type="Pfam" id="PF07885">
    <property type="entry name" value="Ion_trans_2"/>
    <property type="match status" value="1"/>
</dbReference>
<accession>A0A934MEP9</accession>
<feature type="transmembrane region" description="Helical" evidence="1">
    <location>
        <begin position="45"/>
        <end position="70"/>
    </location>
</feature>
<comment type="caution">
    <text evidence="3">The sequence shown here is derived from an EMBL/GenBank/DDBJ whole genome shotgun (WGS) entry which is preliminary data.</text>
</comment>
<feature type="transmembrane region" description="Helical" evidence="1">
    <location>
        <begin position="111"/>
        <end position="131"/>
    </location>
</feature>
<dbReference type="GO" id="GO:0034220">
    <property type="term" value="P:monoatomic ion transmembrane transport"/>
    <property type="evidence" value="ECO:0007669"/>
    <property type="project" value="UniProtKB-KW"/>
</dbReference>
<feature type="domain" description="Potassium channel" evidence="2">
    <location>
        <begin position="61"/>
        <end position="130"/>
    </location>
</feature>
<evidence type="ECO:0000256" key="1">
    <source>
        <dbReference type="SAM" id="Phobius"/>
    </source>
</evidence>
<keyword evidence="3" id="KW-0813">Transport</keyword>
<dbReference type="Proteomes" id="UP000609531">
    <property type="component" value="Unassembled WGS sequence"/>
</dbReference>
<proteinExistence type="predicted"/>
<keyword evidence="3" id="KW-0406">Ion transport</keyword>
<dbReference type="Gene3D" id="1.10.287.70">
    <property type="match status" value="1"/>
</dbReference>
<gene>
    <name evidence="3" type="ORF">JCR33_18870</name>
</gene>
<keyword evidence="1" id="KW-0472">Membrane</keyword>
<evidence type="ECO:0000313" key="3">
    <source>
        <dbReference type="EMBL" id="MBJ3777777.1"/>
    </source>
</evidence>
<protein>
    <submittedName>
        <fullName evidence="3">Two pore domain potassium channel family protein</fullName>
    </submittedName>
</protein>
<reference evidence="3" key="1">
    <citation type="submission" date="2020-12" db="EMBL/GenBank/DDBJ databases">
        <title>Bacterial taxonomy.</title>
        <authorList>
            <person name="Pan X."/>
        </authorList>
    </citation>
    <scope>NUCLEOTIDE SEQUENCE</scope>
    <source>
        <strain evidence="3">B2012</strain>
    </source>
</reference>
<sequence length="145" mass="16185">MLKEILTGVTVNVAVTLIHLAATLLLIVLFPYFERVIRNNHTAHLVISLVVVNFILLNAHVVEVGIWAAVYLHLGLVEQAEDAFYSAFVNYTTLGYGDVVHTTPARLMSPMTAGSGIMMFGWSTALLIYVLQLHLPRLRRRDGER</sequence>
<feature type="transmembrane region" description="Helical" evidence="1">
    <location>
        <begin position="12"/>
        <end position="33"/>
    </location>
</feature>
<dbReference type="InterPro" id="IPR013099">
    <property type="entry name" value="K_chnl_dom"/>
</dbReference>
<keyword evidence="1" id="KW-0812">Transmembrane</keyword>
<keyword evidence="1" id="KW-1133">Transmembrane helix</keyword>
<evidence type="ECO:0000259" key="2">
    <source>
        <dbReference type="Pfam" id="PF07885"/>
    </source>
</evidence>